<accession>A0A0L8IU90</accession>
<dbReference type="InterPro" id="IPR029032">
    <property type="entry name" value="AhpD-like"/>
</dbReference>
<evidence type="ECO:0000313" key="2">
    <source>
        <dbReference type="Proteomes" id="UP000050297"/>
    </source>
</evidence>
<dbReference type="Gene3D" id="1.20.1290.10">
    <property type="entry name" value="AhpD-like"/>
    <property type="match status" value="1"/>
</dbReference>
<dbReference type="EMBL" id="LJPM01000317">
    <property type="protein sequence ID" value="KPW18447.1"/>
    <property type="molecule type" value="Genomic_DNA"/>
</dbReference>
<name>A0A0L8IU90_PSESX</name>
<proteinExistence type="predicted"/>
<dbReference type="SUPFAM" id="SSF69118">
    <property type="entry name" value="AhpD-like"/>
    <property type="match status" value="1"/>
</dbReference>
<gene>
    <name evidence="1" type="ORF">ALO91_101035</name>
</gene>
<evidence type="ECO:0000313" key="1">
    <source>
        <dbReference type="EMBL" id="KPW18447.1"/>
    </source>
</evidence>
<comment type="caution">
    <text evidence="1">The sequence shown here is derived from an EMBL/GenBank/DDBJ whole genome shotgun (WGS) entry which is preliminary data.</text>
</comment>
<dbReference type="PANTHER" id="PTHR35446:SF3">
    <property type="entry name" value="CMD DOMAIN-CONTAINING PROTEIN"/>
    <property type="match status" value="1"/>
</dbReference>
<dbReference type="PANTHER" id="PTHR35446">
    <property type="entry name" value="SI:CH211-175M2.5"/>
    <property type="match status" value="1"/>
</dbReference>
<dbReference type="Proteomes" id="UP000050297">
    <property type="component" value="Unassembled WGS sequence"/>
</dbReference>
<dbReference type="AlphaFoldDB" id="A0A0L8IU90"/>
<reference evidence="1 2" key="1">
    <citation type="submission" date="2015-09" db="EMBL/GenBank/DDBJ databases">
        <title>Genome announcement of multiple Pseudomonas syringae strains.</title>
        <authorList>
            <person name="Thakur S."/>
            <person name="Wang P.W."/>
            <person name="Gong Y."/>
            <person name="Weir B.S."/>
            <person name="Guttman D.S."/>
        </authorList>
    </citation>
    <scope>NUCLEOTIDE SEQUENCE [LARGE SCALE GENOMIC DNA]</scope>
    <source>
        <strain evidence="1 2">ICMP2802</strain>
    </source>
</reference>
<dbReference type="PATRIC" id="fig|199198.4.peg.4467"/>
<protein>
    <submittedName>
        <fullName evidence="1">Macrophage infectivity potentiator-related protein</fullName>
    </submittedName>
</protein>
<sequence length="194" mass="21150">MIEVIMTVLKLHTIDSAPLKSKALLQSSIDNFGWIPNQSAYMAESPSLLGAYQRAHDLVIESSLSEEEKAVVWMTTGVENGCAYTIQAHAFIALSKGVDQSVVEALAHQPGRLNTRLQALREFTLEVINCRGRLSGAAVEAVLKAGFSKQNMLDVILAVAQKNMSTILNSIAGTEIDERFKWDAFQGLNTLSEA</sequence>
<organism evidence="1 2">
    <name type="scientific">Pseudomonas syringae pv. aceris</name>
    <dbReference type="NCBI Taxonomy" id="199198"/>
    <lineage>
        <taxon>Bacteria</taxon>
        <taxon>Pseudomonadati</taxon>
        <taxon>Pseudomonadota</taxon>
        <taxon>Gammaproteobacteria</taxon>
        <taxon>Pseudomonadales</taxon>
        <taxon>Pseudomonadaceae</taxon>
        <taxon>Pseudomonas</taxon>
        <taxon>Pseudomonas syringae</taxon>
    </lineage>
</organism>